<dbReference type="EMBL" id="PP511521">
    <property type="protein sequence ID" value="XCD05059.1"/>
    <property type="molecule type" value="Genomic_DNA"/>
</dbReference>
<sequence length="29" mass="3506">MLYIFVRIISYTRIAKAILVYSIILTHMY</sequence>
<organism evidence="1">
    <name type="scientific">Dulem virus 36</name>
    <dbReference type="NCBI Taxonomy" id="3145754"/>
    <lineage>
        <taxon>Viruses</taxon>
        <taxon>Duplodnaviria</taxon>
        <taxon>Heunggongvirae</taxon>
        <taxon>Uroviricota</taxon>
        <taxon>Caudoviricetes</taxon>
    </lineage>
</organism>
<proteinExistence type="predicted"/>
<protein>
    <submittedName>
        <fullName evidence="1">Uncharacterized protein</fullName>
    </submittedName>
</protein>
<reference evidence="1" key="1">
    <citation type="submission" date="2024-03" db="EMBL/GenBank/DDBJ databases">
        <title>Diverse circular DNA viruses in blood, oral, and fecal samples of captive lemurs.</title>
        <authorList>
            <person name="Paietta E.N."/>
            <person name="Kraberger S."/>
            <person name="Lund M.C."/>
            <person name="Custer J.M."/>
            <person name="Vargas K.M."/>
            <person name="Ehmke E.E."/>
            <person name="Yoder A.D."/>
            <person name="Varsani A."/>
        </authorList>
    </citation>
    <scope>NUCLEOTIDE SEQUENCE</scope>
    <source>
        <strain evidence="1">Duke_24FS_3</strain>
    </source>
</reference>
<name>A0AAU8B0F6_9CAUD</name>
<accession>A0AAU8B0F6</accession>
<evidence type="ECO:0000313" key="1">
    <source>
        <dbReference type="EMBL" id="XCD05059.1"/>
    </source>
</evidence>